<dbReference type="Proteomes" id="UP000828763">
    <property type="component" value="Segment"/>
</dbReference>
<accession>A0AAE8XN00</accession>
<name>A0AAE8XN00_9CAUD</name>
<evidence type="ECO:0000313" key="1">
    <source>
        <dbReference type="EMBL" id="UAW53504.1"/>
    </source>
</evidence>
<sequence>MLSQTYLSISFSILPDVCSHVKVLTTGKSVVLSRIIKSTRRTL</sequence>
<proteinExistence type="predicted"/>
<reference evidence="1 2" key="1">
    <citation type="submission" date="2021-08" db="EMBL/GenBank/DDBJ databases">
        <authorList>
            <person name="Martino G."/>
            <person name="Holtappels D."/>
            <person name="Wagemans J."/>
            <person name="Lavigne R."/>
            <person name="Turina M."/>
            <person name="Ciuffo M."/>
        </authorList>
    </citation>
    <scope>NUCLEOTIDE SEQUENCE [LARGE SCALE GENOMIC DNA]</scope>
</reference>
<dbReference type="EMBL" id="MZ868713">
    <property type="protein sequence ID" value="UAW53504.1"/>
    <property type="molecule type" value="Genomic_DNA"/>
</dbReference>
<gene>
    <name evidence="1" type="ORF">psageK4e_056c</name>
</gene>
<organism evidence="1 2">
    <name type="scientific">Pseudomonas phage psageK4e</name>
    <dbReference type="NCBI Taxonomy" id="2875723"/>
    <lineage>
        <taxon>Viruses</taxon>
        <taxon>Duplodnaviria</taxon>
        <taxon>Heunggongvirae</taxon>
        <taxon>Uroviricota</taxon>
        <taxon>Caudoviricetes</taxon>
        <taxon>Vandenendeviridae</taxon>
        <taxon>Gorskivirinae</taxon>
        <taxon>Otagovirus</taxon>
        <taxon>Otagovirus psagek4e</taxon>
    </lineage>
</organism>
<protein>
    <submittedName>
        <fullName evidence="1">Uncharacterized protein</fullName>
    </submittedName>
</protein>
<keyword evidence="2" id="KW-1185">Reference proteome</keyword>
<evidence type="ECO:0000313" key="2">
    <source>
        <dbReference type="Proteomes" id="UP000828763"/>
    </source>
</evidence>